<evidence type="ECO:0000313" key="9">
    <source>
        <dbReference type="Proteomes" id="UP000580856"/>
    </source>
</evidence>
<feature type="transmembrane region" description="Helical" evidence="7">
    <location>
        <begin position="13"/>
        <end position="30"/>
    </location>
</feature>
<dbReference type="InterPro" id="IPR050601">
    <property type="entry name" value="CPA3_antiporter_subunitC"/>
</dbReference>
<keyword evidence="9" id="KW-1185">Reference proteome</keyword>
<name>A0A846QLN8_9BACT</name>
<evidence type="ECO:0000256" key="3">
    <source>
        <dbReference type="ARBA" id="ARBA00022475"/>
    </source>
</evidence>
<comment type="similarity">
    <text evidence="2">Belongs to the CPA3 antiporters (TC 2.A.63) subunit C family.</text>
</comment>
<keyword evidence="6 7" id="KW-0472">Membrane</keyword>
<evidence type="ECO:0000256" key="4">
    <source>
        <dbReference type="ARBA" id="ARBA00022692"/>
    </source>
</evidence>
<dbReference type="EMBL" id="JAATJA010000001">
    <property type="protein sequence ID" value="NJB67113.1"/>
    <property type="molecule type" value="Genomic_DNA"/>
</dbReference>
<evidence type="ECO:0000256" key="2">
    <source>
        <dbReference type="ARBA" id="ARBA00010388"/>
    </source>
</evidence>
<gene>
    <name evidence="8" type="ORF">GGQ74_000753</name>
</gene>
<feature type="transmembrane region" description="Helical" evidence="7">
    <location>
        <begin position="90"/>
        <end position="111"/>
    </location>
</feature>
<dbReference type="InterPro" id="IPR039428">
    <property type="entry name" value="NUOK/Mnh_C1-like"/>
</dbReference>
<comment type="caution">
    <text evidence="8">The sequence shown here is derived from an EMBL/GenBank/DDBJ whole genome shotgun (WGS) entry which is preliminary data.</text>
</comment>
<dbReference type="RefSeq" id="WP_167940194.1">
    <property type="nucleotide sequence ID" value="NZ_JAATJA010000001.1"/>
</dbReference>
<dbReference type="AlphaFoldDB" id="A0A846QLN8"/>
<keyword evidence="5 7" id="KW-1133">Transmembrane helix</keyword>
<organism evidence="8 9">
    <name type="scientific">Desulfobaculum xiamenense</name>
    <dbReference type="NCBI Taxonomy" id="995050"/>
    <lineage>
        <taxon>Bacteria</taxon>
        <taxon>Pseudomonadati</taxon>
        <taxon>Thermodesulfobacteriota</taxon>
        <taxon>Desulfovibrionia</taxon>
        <taxon>Desulfovibrionales</taxon>
        <taxon>Desulfovibrionaceae</taxon>
        <taxon>Desulfobaculum</taxon>
    </lineage>
</organism>
<proteinExistence type="inferred from homology"/>
<evidence type="ECO:0000256" key="7">
    <source>
        <dbReference type="SAM" id="Phobius"/>
    </source>
</evidence>
<dbReference type="Proteomes" id="UP000580856">
    <property type="component" value="Unassembled WGS sequence"/>
</dbReference>
<reference evidence="8 9" key="1">
    <citation type="submission" date="2020-03" db="EMBL/GenBank/DDBJ databases">
        <title>Genomic Encyclopedia of Type Strains, Phase IV (KMG-IV): sequencing the most valuable type-strain genomes for metagenomic binning, comparative biology and taxonomic classification.</title>
        <authorList>
            <person name="Goeker M."/>
        </authorList>
    </citation>
    <scope>NUCLEOTIDE SEQUENCE [LARGE SCALE GENOMIC DNA]</scope>
    <source>
        <strain evidence="8 9">DSM 24233</strain>
    </source>
</reference>
<dbReference type="GO" id="GO:0005886">
    <property type="term" value="C:plasma membrane"/>
    <property type="evidence" value="ECO:0007669"/>
    <property type="project" value="UniProtKB-SubCell"/>
</dbReference>
<dbReference type="Pfam" id="PF00420">
    <property type="entry name" value="Oxidored_q2"/>
    <property type="match status" value="1"/>
</dbReference>
<comment type="subcellular location">
    <subcellularLocation>
        <location evidence="1">Cell membrane</location>
        <topology evidence="1">Multi-pass membrane protein</topology>
    </subcellularLocation>
</comment>
<protein>
    <submittedName>
        <fullName evidence="8">Multicomponent Na+:H+ antiporter subunit C</fullName>
    </submittedName>
</protein>
<evidence type="ECO:0000256" key="6">
    <source>
        <dbReference type="ARBA" id="ARBA00023136"/>
    </source>
</evidence>
<keyword evidence="4 7" id="KW-0812">Transmembrane</keyword>
<accession>A0A846QLN8</accession>
<dbReference type="NCBIfam" id="NF005624">
    <property type="entry name" value="PRK07375.2-3"/>
    <property type="match status" value="1"/>
</dbReference>
<sequence>MYELFETVLAAKYNYWAYTVLMMIGVWAMIGKNNLVKKVVGMNIFQTSIILFYVSIGSKKGGTIPILMHAHGAESHAVHAADYINPLPHVLMLTAIVVSVATLGVALALLLNIYKEHKTLEEDEILKHLSE</sequence>
<evidence type="ECO:0000313" key="8">
    <source>
        <dbReference type="EMBL" id="NJB67113.1"/>
    </source>
</evidence>
<dbReference type="PANTHER" id="PTHR34583">
    <property type="entry name" value="ANTIPORTER SUBUNIT MNHC2-RELATED"/>
    <property type="match status" value="1"/>
</dbReference>
<evidence type="ECO:0000256" key="5">
    <source>
        <dbReference type="ARBA" id="ARBA00022989"/>
    </source>
</evidence>
<evidence type="ECO:0000256" key="1">
    <source>
        <dbReference type="ARBA" id="ARBA00004651"/>
    </source>
</evidence>
<dbReference type="Gene3D" id="1.10.287.3510">
    <property type="match status" value="1"/>
</dbReference>
<keyword evidence="3" id="KW-1003">Cell membrane</keyword>
<dbReference type="PANTHER" id="PTHR34583:SF2">
    <property type="entry name" value="ANTIPORTER SUBUNIT MNHC2-RELATED"/>
    <property type="match status" value="1"/>
</dbReference>